<dbReference type="Gene3D" id="2.30.39.10">
    <property type="entry name" value="Alpha-1-antitrypsin, domain 1"/>
    <property type="match status" value="1"/>
</dbReference>
<dbReference type="InterPro" id="IPR023795">
    <property type="entry name" value="Serpin_CS"/>
</dbReference>
<dbReference type="SUPFAM" id="SSF56574">
    <property type="entry name" value="Serpins"/>
    <property type="match status" value="1"/>
</dbReference>
<feature type="domain" description="Serpin" evidence="6">
    <location>
        <begin position="35"/>
        <end position="391"/>
    </location>
</feature>
<dbReference type="EMBL" id="GALX01004671">
    <property type="protein sequence ID" value="JAB63795.1"/>
    <property type="molecule type" value="Transcribed_RNA"/>
</dbReference>
<dbReference type="InterPro" id="IPR042185">
    <property type="entry name" value="Serpin_sf_2"/>
</dbReference>
<evidence type="ECO:0000256" key="4">
    <source>
        <dbReference type="RuleBase" id="RU000411"/>
    </source>
</evidence>
<evidence type="ECO:0000256" key="3">
    <source>
        <dbReference type="ARBA" id="ARBA00022900"/>
    </source>
</evidence>
<proteinExistence type="inferred from homology"/>
<feature type="chain" id="PRO_5012271851" evidence="5">
    <location>
        <begin position="16"/>
        <end position="392"/>
    </location>
</feature>
<accession>V5G1A5</accession>
<evidence type="ECO:0000313" key="7">
    <source>
        <dbReference type="EMBL" id="JAB63795.1"/>
    </source>
</evidence>
<dbReference type="Pfam" id="PF00079">
    <property type="entry name" value="Serpin"/>
    <property type="match status" value="1"/>
</dbReference>
<dbReference type="CDD" id="cd19955">
    <property type="entry name" value="serpin48-like_insects"/>
    <property type="match status" value="1"/>
</dbReference>
<dbReference type="GO" id="GO:0004867">
    <property type="term" value="F:serine-type endopeptidase inhibitor activity"/>
    <property type="evidence" value="ECO:0007669"/>
    <property type="project" value="UniProtKB-KW"/>
</dbReference>
<feature type="signal peptide" evidence="5">
    <location>
        <begin position="1"/>
        <end position="15"/>
    </location>
</feature>
<dbReference type="SMART" id="SM00093">
    <property type="entry name" value="SERPIN"/>
    <property type="match status" value="1"/>
</dbReference>
<dbReference type="PROSITE" id="PS00284">
    <property type="entry name" value="SERPIN"/>
    <property type="match status" value="1"/>
</dbReference>
<keyword evidence="3" id="KW-0722">Serine protease inhibitor</keyword>
<dbReference type="InterPro" id="IPR000215">
    <property type="entry name" value="Serpin_fam"/>
</dbReference>
<dbReference type="Gene3D" id="3.30.497.10">
    <property type="entry name" value="Antithrombin, subunit I, domain 2"/>
    <property type="match status" value="1"/>
</dbReference>
<dbReference type="AlphaFoldDB" id="V5G1A5"/>
<reference evidence="7" key="1">
    <citation type="submission" date="2013-07" db="EMBL/GenBank/DDBJ databases">
        <title>Midgut Transcriptome Profiling of Anoplphora glabripennis, a Lignocellulose Degrading, Wood-Boring Cerambycid.</title>
        <authorList>
            <person name="Scully E.D."/>
            <person name="Hoover K."/>
            <person name="Carlson J.E."/>
            <person name="Tien M."/>
            <person name="Geib S.M."/>
        </authorList>
    </citation>
    <scope>NUCLEOTIDE SEQUENCE</scope>
</reference>
<dbReference type="GO" id="GO:0005615">
    <property type="term" value="C:extracellular space"/>
    <property type="evidence" value="ECO:0007669"/>
    <property type="project" value="InterPro"/>
</dbReference>
<dbReference type="InterPro" id="IPR023796">
    <property type="entry name" value="Serpin_dom"/>
</dbReference>
<dbReference type="PANTHER" id="PTHR11461:SF211">
    <property type="entry name" value="GH10112P-RELATED"/>
    <property type="match status" value="1"/>
</dbReference>
<sequence length="392" mass="43874">MRAVILLVLFYGALSQPVENEVLKEFVNGNHKFTAAVYKEILKNEKGNFIASPFSVETVLALTNEGAKGDTSSELITGLSLPKTKDNIQEFFKTFLPKLKKSDEELKILSANKMYVKEGVKLENDFKSIATSIYNSGVSDVDFKNKVEAAGTISNWVEDNTNHKIKNLIDPDTLDKDTSMILVNALYFSGKWASEFQSYSTYKKKFFKTKDETVDIDTMYQSEYLSYYENPALNTKFLKLDYRGADISMTFVLPNAVDGLAALEENVEQLLVTQPLIKAIIEVEIPKFVTETSIKFKPILQDLGIQKLFTNEADLTGLSSSDKNLLVSDVVQKAFINVTETGTEAAAATAVIAVPESLPPPPDYKFKADHPFLYFIKYNEIVLFVGRYSTPL</sequence>
<evidence type="ECO:0000256" key="5">
    <source>
        <dbReference type="SAM" id="SignalP"/>
    </source>
</evidence>
<name>V5G1A5_ANOGL</name>
<keyword evidence="2" id="KW-0646">Protease inhibitor</keyword>
<gene>
    <name evidence="7" type="primary">SERA</name>
</gene>
<comment type="similarity">
    <text evidence="1 4">Belongs to the serpin family.</text>
</comment>
<protein>
    <submittedName>
        <fullName evidence="7">Alaserpin</fullName>
    </submittedName>
</protein>
<dbReference type="InterPro" id="IPR036186">
    <property type="entry name" value="Serpin_sf"/>
</dbReference>
<evidence type="ECO:0000256" key="1">
    <source>
        <dbReference type="ARBA" id="ARBA00009500"/>
    </source>
</evidence>
<evidence type="ECO:0000259" key="6">
    <source>
        <dbReference type="SMART" id="SM00093"/>
    </source>
</evidence>
<organism evidence="7">
    <name type="scientific">Anoplophora glabripennis</name>
    <name type="common">Asian longhorn beetle</name>
    <name type="synonym">Anoplophora nobilis</name>
    <dbReference type="NCBI Taxonomy" id="217634"/>
    <lineage>
        <taxon>Eukaryota</taxon>
        <taxon>Metazoa</taxon>
        <taxon>Ecdysozoa</taxon>
        <taxon>Arthropoda</taxon>
        <taxon>Hexapoda</taxon>
        <taxon>Insecta</taxon>
        <taxon>Pterygota</taxon>
        <taxon>Neoptera</taxon>
        <taxon>Endopterygota</taxon>
        <taxon>Coleoptera</taxon>
        <taxon>Polyphaga</taxon>
        <taxon>Cucujiformia</taxon>
        <taxon>Chrysomeloidea</taxon>
        <taxon>Cerambycidae</taxon>
        <taxon>Lamiinae</taxon>
        <taxon>Lamiini</taxon>
        <taxon>Anoplophora</taxon>
    </lineage>
</organism>
<keyword evidence="5" id="KW-0732">Signal</keyword>
<dbReference type="InterPro" id="IPR042178">
    <property type="entry name" value="Serpin_sf_1"/>
</dbReference>
<evidence type="ECO:0000256" key="2">
    <source>
        <dbReference type="ARBA" id="ARBA00022690"/>
    </source>
</evidence>
<dbReference type="PANTHER" id="PTHR11461">
    <property type="entry name" value="SERINE PROTEASE INHIBITOR, SERPIN"/>
    <property type="match status" value="1"/>
</dbReference>